<dbReference type="InterPro" id="IPR043426">
    <property type="entry name" value="MltB-like"/>
</dbReference>
<dbReference type="PANTHER" id="PTHR30163">
    <property type="entry name" value="MEMBRANE-BOUND LYTIC MUREIN TRANSGLYCOSYLASE B"/>
    <property type="match status" value="1"/>
</dbReference>
<dbReference type="FunFam" id="1.10.8.350:FF:000001">
    <property type="entry name" value="Lytic murein transglycosylase B"/>
    <property type="match status" value="1"/>
</dbReference>
<evidence type="ECO:0000313" key="4">
    <source>
        <dbReference type="EMBL" id="SFG01085.1"/>
    </source>
</evidence>
<feature type="signal peptide" evidence="2">
    <location>
        <begin position="1"/>
        <end position="22"/>
    </location>
</feature>
<keyword evidence="5" id="KW-1185">Reference proteome</keyword>
<feature type="chain" id="PRO_5011606609" evidence="2">
    <location>
        <begin position="23"/>
        <end position="342"/>
    </location>
</feature>
<dbReference type="OrthoDB" id="9772911at2"/>
<keyword evidence="2" id="KW-0732">Signal</keyword>
<feature type="domain" description="Transglycosylase SLT" evidence="3">
    <location>
        <begin position="32"/>
        <end position="322"/>
    </location>
</feature>
<dbReference type="CDD" id="cd13399">
    <property type="entry name" value="Slt35-like"/>
    <property type="match status" value="1"/>
</dbReference>
<dbReference type="AlphaFoldDB" id="A0A1I2NB02"/>
<dbReference type="GO" id="GO:0008933">
    <property type="term" value="F:peptidoglycan lytic transglycosylase activity"/>
    <property type="evidence" value="ECO:0007669"/>
    <property type="project" value="TreeGrafter"/>
</dbReference>
<feature type="active site" evidence="1">
    <location>
        <position position="126"/>
    </location>
</feature>
<dbReference type="SUPFAM" id="SSF53955">
    <property type="entry name" value="Lysozyme-like"/>
    <property type="match status" value="1"/>
</dbReference>
<name>A0A1I2NB02_9GAMM</name>
<evidence type="ECO:0000256" key="1">
    <source>
        <dbReference type="PIRSR" id="PIRSR611757-1"/>
    </source>
</evidence>
<proteinExistence type="predicted"/>
<dbReference type="PANTHER" id="PTHR30163:SF9">
    <property type="entry name" value="MEMBRANE-BOUND LYTIC MUREIN TRANSGLYCOSYLASE B"/>
    <property type="match status" value="1"/>
</dbReference>
<protein>
    <submittedName>
        <fullName evidence="4">Membrane-bound lytic murein transglycosylase B</fullName>
    </submittedName>
</protein>
<evidence type="ECO:0000259" key="3">
    <source>
        <dbReference type="Pfam" id="PF13406"/>
    </source>
</evidence>
<gene>
    <name evidence="4" type="ORF">SAMN05216175_102403</name>
</gene>
<dbReference type="InterPro" id="IPR023346">
    <property type="entry name" value="Lysozyme-like_dom_sf"/>
</dbReference>
<dbReference type="STRING" id="1045558.SAMN05216175_102403"/>
<dbReference type="EMBL" id="FOOU01000002">
    <property type="protein sequence ID" value="SFG01085.1"/>
    <property type="molecule type" value="Genomic_DNA"/>
</dbReference>
<dbReference type="RefSeq" id="WP_090725170.1">
    <property type="nucleotide sequence ID" value="NZ_FOOU01000002.1"/>
</dbReference>
<dbReference type="Gene3D" id="1.10.530.10">
    <property type="match status" value="1"/>
</dbReference>
<dbReference type="InterPro" id="IPR011757">
    <property type="entry name" value="Lytic_transglycosylase_MltB"/>
</dbReference>
<organism evidence="4 5">
    <name type="scientific">Neptunomonas qingdaonensis</name>
    <dbReference type="NCBI Taxonomy" id="1045558"/>
    <lineage>
        <taxon>Bacteria</taxon>
        <taxon>Pseudomonadati</taxon>
        <taxon>Pseudomonadota</taxon>
        <taxon>Gammaproteobacteria</taxon>
        <taxon>Oceanospirillales</taxon>
        <taxon>Oceanospirillaceae</taxon>
        <taxon>Neptunomonas</taxon>
    </lineage>
</organism>
<dbReference type="Pfam" id="PF13406">
    <property type="entry name" value="SLT_2"/>
    <property type="match status" value="1"/>
</dbReference>
<sequence length="342" mass="38834">MKLSGKRKIGLLALMFSCFVQGNETGGYSQHPEAEKWLEKMQAEAFSADYLRSILAHAEKKDSILNAMNRPAEKRLDWGGYRKLFVQPKRITRGVDFWNEHAETLQRAEQVYGVPAEIIVSIIGIETHYGRNVGSYRALDALATLGFDYPRRAEFFQEQLKDLLILARDENREVVDLKSSYAGAMGYGQFMPSSFLAYAVDFDRDGKRDLWSNPVDAIGSVANYFVQHGWQPQGETVIEVRLKGTVPEADLNTGERPKRLVSEWAAFGVKIDQSYPQEQAAVLLRMKDKEVESFWLGLNNYYVITRYNRSRLYAMAVYELSQAIVAEKVAIHAAEKRLGVKG</sequence>
<dbReference type="Gene3D" id="1.10.8.350">
    <property type="entry name" value="Bacterial muramidase"/>
    <property type="match status" value="1"/>
</dbReference>
<accession>A0A1I2NB02</accession>
<dbReference type="Proteomes" id="UP000198623">
    <property type="component" value="Unassembled WGS sequence"/>
</dbReference>
<dbReference type="InterPro" id="IPR031304">
    <property type="entry name" value="SLT_2"/>
</dbReference>
<reference evidence="5" key="1">
    <citation type="submission" date="2016-10" db="EMBL/GenBank/DDBJ databases">
        <authorList>
            <person name="Varghese N."/>
            <person name="Submissions S."/>
        </authorList>
    </citation>
    <scope>NUCLEOTIDE SEQUENCE [LARGE SCALE GENOMIC DNA]</scope>
    <source>
        <strain evidence="5">CGMCC 1.10971</strain>
    </source>
</reference>
<evidence type="ECO:0000313" key="5">
    <source>
        <dbReference type="Proteomes" id="UP000198623"/>
    </source>
</evidence>
<evidence type="ECO:0000256" key="2">
    <source>
        <dbReference type="SAM" id="SignalP"/>
    </source>
</evidence>
<dbReference type="GO" id="GO:0009253">
    <property type="term" value="P:peptidoglycan catabolic process"/>
    <property type="evidence" value="ECO:0007669"/>
    <property type="project" value="TreeGrafter"/>
</dbReference>
<dbReference type="NCBIfam" id="TIGR02282">
    <property type="entry name" value="MltB"/>
    <property type="match status" value="1"/>
</dbReference>